<dbReference type="RefSeq" id="WP_344753038.1">
    <property type="nucleotide sequence ID" value="NZ_BAABAE010000001.1"/>
</dbReference>
<dbReference type="Proteomes" id="UP001501004">
    <property type="component" value="Unassembled WGS sequence"/>
</dbReference>
<dbReference type="CDD" id="cd12797">
    <property type="entry name" value="M23_peptidase"/>
    <property type="match status" value="1"/>
</dbReference>
<dbReference type="SUPFAM" id="SSF51261">
    <property type="entry name" value="Duplicated hybrid motif"/>
    <property type="match status" value="1"/>
</dbReference>
<name>A0ABP7F238_9MICO</name>
<dbReference type="EMBL" id="BAABAE010000001">
    <property type="protein sequence ID" value="GAA3729998.1"/>
    <property type="molecule type" value="Genomic_DNA"/>
</dbReference>
<dbReference type="InterPro" id="IPR050570">
    <property type="entry name" value="Cell_wall_metabolism_enzyme"/>
</dbReference>
<feature type="compositionally biased region" description="Pro residues" evidence="1">
    <location>
        <begin position="232"/>
        <end position="264"/>
    </location>
</feature>
<dbReference type="InterPro" id="IPR011055">
    <property type="entry name" value="Dup_hybrid_motif"/>
</dbReference>
<sequence length="311" mass="32982">MLTARPTPAGRQGRPDHGISAPFGRSPQYFDGTRVHHGQDYYWLNADPAGSRRVFAAGAGTVSRVYWDATMGGCIEVNHGSFITRYCHMPQGSAAVKVGQAVTTSTYLGPMGNAGTAANGQNHLHFEVWKNGARVDPEPYFRMLGPNQRQVLATASVNRRAEPTTLAEKIGSAAAGSILTLTGWRHGVEVQGIDEWVTDGNGWMWLGGFTDTGVHDLADLTPPPVIEPPVIEPTEPPVVIEPPAEPDPPIEPTEPAPPVELPDPPVEDEQTPPVTTPSTSTVNRTGVLIVSGFIAIIATVGTIMSSCGGPS</sequence>
<evidence type="ECO:0000313" key="4">
    <source>
        <dbReference type="EMBL" id="GAA3729998.1"/>
    </source>
</evidence>
<feature type="region of interest" description="Disordered" evidence="1">
    <location>
        <begin position="232"/>
        <end position="281"/>
    </location>
</feature>
<keyword evidence="5" id="KW-1185">Reference proteome</keyword>
<gene>
    <name evidence="4" type="ORF">GCM10022239_03270</name>
</gene>
<evidence type="ECO:0000256" key="2">
    <source>
        <dbReference type="SAM" id="Phobius"/>
    </source>
</evidence>
<evidence type="ECO:0000259" key="3">
    <source>
        <dbReference type="Pfam" id="PF01551"/>
    </source>
</evidence>
<feature type="compositionally biased region" description="Low complexity" evidence="1">
    <location>
        <begin position="271"/>
        <end position="281"/>
    </location>
</feature>
<keyword evidence="2" id="KW-1133">Transmembrane helix</keyword>
<organism evidence="4 5">
    <name type="scientific">Leifsonella bigeumensis</name>
    <dbReference type="NCBI Taxonomy" id="433643"/>
    <lineage>
        <taxon>Bacteria</taxon>
        <taxon>Bacillati</taxon>
        <taxon>Actinomycetota</taxon>
        <taxon>Actinomycetes</taxon>
        <taxon>Micrococcales</taxon>
        <taxon>Microbacteriaceae</taxon>
        <taxon>Leifsonella</taxon>
    </lineage>
</organism>
<dbReference type="Pfam" id="PF01551">
    <property type="entry name" value="Peptidase_M23"/>
    <property type="match status" value="1"/>
</dbReference>
<keyword evidence="2" id="KW-0812">Transmembrane</keyword>
<comment type="caution">
    <text evidence="4">The sequence shown here is derived from an EMBL/GenBank/DDBJ whole genome shotgun (WGS) entry which is preliminary data.</text>
</comment>
<evidence type="ECO:0000256" key="1">
    <source>
        <dbReference type="SAM" id="MobiDB-lite"/>
    </source>
</evidence>
<dbReference type="PANTHER" id="PTHR21666">
    <property type="entry name" value="PEPTIDASE-RELATED"/>
    <property type="match status" value="1"/>
</dbReference>
<dbReference type="InterPro" id="IPR016047">
    <property type="entry name" value="M23ase_b-sheet_dom"/>
</dbReference>
<reference evidence="5" key="1">
    <citation type="journal article" date="2019" name="Int. J. Syst. Evol. Microbiol.">
        <title>The Global Catalogue of Microorganisms (GCM) 10K type strain sequencing project: providing services to taxonomists for standard genome sequencing and annotation.</title>
        <authorList>
            <consortium name="The Broad Institute Genomics Platform"/>
            <consortium name="The Broad Institute Genome Sequencing Center for Infectious Disease"/>
            <person name="Wu L."/>
            <person name="Ma J."/>
        </authorList>
    </citation>
    <scope>NUCLEOTIDE SEQUENCE [LARGE SCALE GENOMIC DNA]</scope>
    <source>
        <strain evidence="5">JCM 16949</strain>
    </source>
</reference>
<proteinExistence type="predicted"/>
<protein>
    <recommendedName>
        <fullName evidence="3">M23ase beta-sheet core domain-containing protein</fullName>
    </recommendedName>
</protein>
<dbReference type="Gene3D" id="2.70.70.10">
    <property type="entry name" value="Glucose Permease (Domain IIA)"/>
    <property type="match status" value="1"/>
</dbReference>
<feature type="domain" description="M23ase beta-sheet core" evidence="3">
    <location>
        <begin position="46"/>
        <end position="137"/>
    </location>
</feature>
<feature type="region of interest" description="Disordered" evidence="1">
    <location>
        <begin position="1"/>
        <end position="25"/>
    </location>
</feature>
<dbReference type="PANTHER" id="PTHR21666:SF270">
    <property type="entry name" value="MUREIN HYDROLASE ACTIVATOR ENVC"/>
    <property type="match status" value="1"/>
</dbReference>
<feature type="transmembrane region" description="Helical" evidence="2">
    <location>
        <begin position="286"/>
        <end position="307"/>
    </location>
</feature>
<keyword evidence="2" id="KW-0472">Membrane</keyword>
<evidence type="ECO:0000313" key="5">
    <source>
        <dbReference type="Proteomes" id="UP001501004"/>
    </source>
</evidence>
<accession>A0ABP7F238</accession>